<sequence>MGNQGQAALLLDQGQGPRRQDRRWLQGRLARRQAVTDGAAKDVAQVLGHIPALRRYARLLAGDAAAADDLVQDTLERACAKWSLWRPGTGLRAWLMTLMHNIYLNRVRDWRHDDGHAALDEGPEPSHEPLAHAPEMLDLGRALDRLAPALRSTLLLVTVEEYTYAEAAEILQVPVGTVMSRLHRAREALRLSMEAPAGAQSPHPLHLVKR</sequence>
<dbReference type="OrthoDB" id="9797134at2"/>
<organism evidence="7 8">
    <name type="scientific">Bordetella genomosp. 10</name>
    <dbReference type="NCBI Taxonomy" id="1416804"/>
    <lineage>
        <taxon>Bacteria</taxon>
        <taxon>Pseudomonadati</taxon>
        <taxon>Pseudomonadota</taxon>
        <taxon>Betaproteobacteria</taxon>
        <taxon>Burkholderiales</taxon>
        <taxon>Alcaligenaceae</taxon>
        <taxon>Bordetella</taxon>
    </lineage>
</organism>
<keyword evidence="8" id="KW-1185">Reference proteome</keyword>
<dbReference type="PANTHER" id="PTHR43133:SF25">
    <property type="entry name" value="RNA POLYMERASE SIGMA FACTOR RFAY-RELATED"/>
    <property type="match status" value="1"/>
</dbReference>
<keyword evidence="4" id="KW-0804">Transcription</keyword>
<dbReference type="Pfam" id="PF22029">
    <property type="entry name" value="PhyR_sigma2"/>
    <property type="match status" value="1"/>
</dbReference>
<accession>A0A261S0L7</accession>
<evidence type="ECO:0000313" key="8">
    <source>
        <dbReference type="Proteomes" id="UP000216020"/>
    </source>
</evidence>
<dbReference type="InterPro" id="IPR014284">
    <property type="entry name" value="RNA_pol_sigma-70_dom"/>
</dbReference>
<dbReference type="Gene3D" id="1.10.10.10">
    <property type="entry name" value="Winged helix-like DNA-binding domain superfamily/Winged helix DNA-binding domain"/>
    <property type="match status" value="1"/>
</dbReference>
<proteinExistence type="inferred from homology"/>
<protein>
    <submittedName>
        <fullName evidence="7">RNA polymerase subunit sigma-24</fullName>
    </submittedName>
</protein>
<reference evidence="8" key="1">
    <citation type="submission" date="2017-05" db="EMBL/GenBank/DDBJ databases">
        <title>Complete and WGS of Bordetella genogroups.</title>
        <authorList>
            <person name="Spilker T."/>
            <person name="Lipuma J."/>
        </authorList>
    </citation>
    <scope>NUCLEOTIDE SEQUENCE [LARGE SCALE GENOMIC DNA]</scope>
    <source>
        <strain evidence="8">AU16122</strain>
    </source>
</reference>
<dbReference type="Gene3D" id="1.10.1740.10">
    <property type="match status" value="1"/>
</dbReference>
<comment type="caution">
    <text evidence="7">The sequence shown here is derived from an EMBL/GenBank/DDBJ whole genome shotgun (WGS) entry which is preliminary data.</text>
</comment>
<dbReference type="InterPro" id="IPR053866">
    <property type="entry name" value="PhyR_sigma2"/>
</dbReference>
<evidence type="ECO:0000259" key="5">
    <source>
        <dbReference type="Pfam" id="PF08281"/>
    </source>
</evidence>
<dbReference type="InterPro" id="IPR013325">
    <property type="entry name" value="RNA_pol_sigma_r2"/>
</dbReference>
<dbReference type="GO" id="GO:0016987">
    <property type="term" value="F:sigma factor activity"/>
    <property type="evidence" value="ECO:0007669"/>
    <property type="project" value="UniProtKB-KW"/>
</dbReference>
<dbReference type="SUPFAM" id="SSF88659">
    <property type="entry name" value="Sigma3 and sigma4 domains of RNA polymerase sigma factors"/>
    <property type="match status" value="1"/>
</dbReference>
<dbReference type="InterPro" id="IPR039425">
    <property type="entry name" value="RNA_pol_sigma-70-like"/>
</dbReference>
<dbReference type="EMBL" id="NEVM01000005">
    <property type="protein sequence ID" value="OZI30681.1"/>
    <property type="molecule type" value="Genomic_DNA"/>
</dbReference>
<dbReference type="CDD" id="cd06171">
    <property type="entry name" value="Sigma70_r4"/>
    <property type="match status" value="1"/>
</dbReference>
<dbReference type="Pfam" id="PF08281">
    <property type="entry name" value="Sigma70_r4_2"/>
    <property type="match status" value="1"/>
</dbReference>
<feature type="domain" description="RNA polymerase sigma factor 70 region 4 type 2" evidence="5">
    <location>
        <begin position="138"/>
        <end position="189"/>
    </location>
</feature>
<keyword evidence="3" id="KW-0731">Sigma factor</keyword>
<dbReference type="InterPro" id="IPR013324">
    <property type="entry name" value="RNA_pol_sigma_r3/r4-like"/>
</dbReference>
<feature type="domain" description="PhyR sigma2" evidence="6">
    <location>
        <begin position="48"/>
        <end position="100"/>
    </location>
</feature>
<gene>
    <name evidence="7" type="ORF">CAL29_22060</name>
</gene>
<evidence type="ECO:0000256" key="2">
    <source>
        <dbReference type="ARBA" id="ARBA00023015"/>
    </source>
</evidence>
<dbReference type="GO" id="GO:0006352">
    <property type="term" value="P:DNA-templated transcription initiation"/>
    <property type="evidence" value="ECO:0007669"/>
    <property type="project" value="InterPro"/>
</dbReference>
<comment type="similarity">
    <text evidence="1">Belongs to the sigma-70 factor family. ECF subfamily.</text>
</comment>
<dbReference type="SUPFAM" id="SSF88946">
    <property type="entry name" value="Sigma2 domain of RNA polymerase sigma factors"/>
    <property type="match status" value="1"/>
</dbReference>
<dbReference type="GO" id="GO:0003677">
    <property type="term" value="F:DNA binding"/>
    <property type="evidence" value="ECO:0007669"/>
    <property type="project" value="InterPro"/>
</dbReference>
<evidence type="ECO:0000313" key="7">
    <source>
        <dbReference type="EMBL" id="OZI30681.1"/>
    </source>
</evidence>
<dbReference type="InterPro" id="IPR013249">
    <property type="entry name" value="RNA_pol_sigma70_r4_t2"/>
</dbReference>
<dbReference type="NCBIfam" id="TIGR02937">
    <property type="entry name" value="sigma70-ECF"/>
    <property type="match status" value="1"/>
</dbReference>
<dbReference type="Proteomes" id="UP000216020">
    <property type="component" value="Unassembled WGS sequence"/>
</dbReference>
<dbReference type="PANTHER" id="PTHR43133">
    <property type="entry name" value="RNA POLYMERASE ECF-TYPE SIGMA FACTO"/>
    <property type="match status" value="1"/>
</dbReference>
<evidence type="ECO:0000256" key="3">
    <source>
        <dbReference type="ARBA" id="ARBA00023082"/>
    </source>
</evidence>
<evidence type="ECO:0000256" key="1">
    <source>
        <dbReference type="ARBA" id="ARBA00010641"/>
    </source>
</evidence>
<name>A0A261S0L7_9BORD</name>
<dbReference type="InterPro" id="IPR036388">
    <property type="entry name" value="WH-like_DNA-bd_sf"/>
</dbReference>
<keyword evidence="2" id="KW-0805">Transcription regulation</keyword>
<evidence type="ECO:0000259" key="6">
    <source>
        <dbReference type="Pfam" id="PF22029"/>
    </source>
</evidence>
<evidence type="ECO:0000256" key="4">
    <source>
        <dbReference type="ARBA" id="ARBA00023163"/>
    </source>
</evidence>
<dbReference type="AlphaFoldDB" id="A0A261S0L7"/>